<accession>A0ACB8EZA7</accession>
<organism evidence="1 2">
    <name type="scientific">Sphaerodactylus townsendi</name>
    <dbReference type="NCBI Taxonomy" id="933632"/>
    <lineage>
        <taxon>Eukaryota</taxon>
        <taxon>Metazoa</taxon>
        <taxon>Chordata</taxon>
        <taxon>Craniata</taxon>
        <taxon>Vertebrata</taxon>
        <taxon>Euteleostomi</taxon>
        <taxon>Lepidosauria</taxon>
        <taxon>Squamata</taxon>
        <taxon>Bifurcata</taxon>
        <taxon>Gekkota</taxon>
        <taxon>Sphaerodactylidae</taxon>
        <taxon>Sphaerodactylus</taxon>
    </lineage>
</organism>
<name>A0ACB8EZA7_9SAUR</name>
<reference evidence="1" key="1">
    <citation type="submission" date="2021-08" db="EMBL/GenBank/DDBJ databases">
        <title>The first chromosome-level gecko genome reveals the dynamic sex chromosomes of Neotropical dwarf geckos (Sphaerodactylidae: Sphaerodactylus).</title>
        <authorList>
            <person name="Pinto B.J."/>
            <person name="Keating S.E."/>
            <person name="Gamble T."/>
        </authorList>
    </citation>
    <scope>NUCLEOTIDE SEQUENCE</scope>
    <source>
        <strain evidence="1">TG3544</strain>
    </source>
</reference>
<proteinExistence type="predicted"/>
<evidence type="ECO:0000313" key="2">
    <source>
        <dbReference type="Proteomes" id="UP000827872"/>
    </source>
</evidence>
<evidence type="ECO:0000313" key="1">
    <source>
        <dbReference type="EMBL" id="KAH7998047.1"/>
    </source>
</evidence>
<comment type="caution">
    <text evidence="1">The sequence shown here is derived from an EMBL/GenBank/DDBJ whole genome shotgun (WGS) entry which is preliminary data.</text>
</comment>
<protein>
    <submittedName>
        <fullName evidence="1">Uncharacterized protein</fullName>
    </submittedName>
</protein>
<dbReference type="EMBL" id="CM037625">
    <property type="protein sequence ID" value="KAH7998047.1"/>
    <property type="molecule type" value="Genomic_DNA"/>
</dbReference>
<dbReference type="Proteomes" id="UP000827872">
    <property type="component" value="Linkage Group LG12"/>
</dbReference>
<gene>
    <name evidence="1" type="ORF">K3G42_011877</name>
</gene>
<sequence length="254" mass="28892">MDTATTPQVTVDPSLPYKMSYVAQRFHNPFPKCTCHPWHAEEKRLVEYKLSVRTCLALVLCFCRLTKLTIWLCHFVLILIAVLGVFWSQAFASFRIFRLPSNNGDYTQQTVTIDNENQIANIHVYGGSCSSDTIFDYKHGYIATRLFSRRACFVYKMEKGYIPELEEVGRLAYEKQMLKNMLSPKNIWVKYVPSHSFFGSIKEWFVYGSSIEKLCKGVPVYKVERVEKVAGAGGCVKAGLLGILGISICGDIRL</sequence>
<keyword evidence="2" id="KW-1185">Reference proteome</keyword>